<reference evidence="1" key="1">
    <citation type="submission" date="2022-10" db="EMBL/GenBank/DDBJ databases">
        <title>Puccinia triticina Genome sequencing and assembly.</title>
        <authorList>
            <person name="Li C."/>
        </authorList>
    </citation>
    <scope>NUCLEOTIDE SEQUENCE</scope>
    <source>
        <strain evidence="1">Pt15</strain>
    </source>
</reference>
<proteinExistence type="predicted"/>
<evidence type="ECO:0000313" key="1">
    <source>
        <dbReference type="EMBL" id="WAQ90107.1"/>
    </source>
</evidence>
<dbReference type="Proteomes" id="UP001164743">
    <property type="component" value="Chromosome 12A"/>
</dbReference>
<organism evidence="1 2">
    <name type="scientific">Puccinia triticina</name>
    <dbReference type="NCBI Taxonomy" id="208348"/>
    <lineage>
        <taxon>Eukaryota</taxon>
        <taxon>Fungi</taxon>
        <taxon>Dikarya</taxon>
        <taxon>Basidiomycota</taxon>
        <taxon>Pucciniomycotina</taxon>
        <taxon>Pucciniomycetes</taxon>
        <taxon>Pucciniales</taxon>
        <taxon>Pucciniaceae</taxon>
        <taxon>Puccinia</taxon>
    </lineage>
</organism>
<evidence type="ECO:0000313" key="2">
    <source>
        <dbReference type="Proteomes" id="UP001164743"/>
    </source>
</evidence>
<dbReference type="EMBL" id="CP110432">
    <property type="protein sequence ID" value="WAQ90107.1"/>
    <property type="molecule type" value="Genomic_DNA"/>
</dbReference>
<dbReference type="GeneID" id="77803149"/>
<sequence length="211" mass="24443">MQTLDSIDNALAANLKEGKAGSILVPKYKRQKQRHGVMLFEPLLYEYAANFEDQINQGKLEADRFRTTEIICHSDLPFGMIKRPAPATDKVLRVLVGQFVELQDIRMLRRIYRSLIVSLHKLHDEVLQDLRIPRSARIELHRDLFRWLEKQLYRPDVGVPVFGFVSANSFYGITIGATQSELIKLFAEDPWSEPPNETLKFLIDTYRQEGE</sequence>
<dbReference type="RefSeq" id="XP_053025662.1">
    <property type="nucleotide sequence ID" value="XM_053162255.1"/>
</dbReference>
<name>A0ABY7D1G8_9BASI</name>
<keyword evidence="2" id="KW-1185">Reference proteome</keyword>
<gene>
    <name evidence="1" type="ORF">PtA15_12A92</name>
</gene>
<protein>
    <submittedName>
        <fullName evidence="1">Uncharacterized protein</fullName>
    </submittedName>
</protein>
<accession>A0ABY7D1G8</accession>